<name>A0A409YU91_9AGAR</name>
<dbReference type="AlphaFoldDB" id="A0A409YU91"/>
<sequence length="804" mass="90379">MVHIPHFPLSPADVAAFIGTPMFPSLTAYIYLDDSMSNPKHPNACGAALLTALLEFTKFIELVPRTKSGFSRLDDFWSTAYNFIITERTDEEFRQLKDGLHTCSCTFENNGPGEGKRELHEALRRSIIARDGSDRPVQTSDFISTLFGMLAAVLEFTTDVDLTPSGPDQVVKSLLQWQRFFGEVNSLTLVPPLIELKGLPMRNSLKKFDAVKLLVIQPIRNQVDDILHALTGESQPDTGTLLRLCCSVDPMAMPLWQCIELSLAEPVRSNQCFLNGSAMQVLQLLSIILYLLRVPVIFHELLGGVIRAQSLNRSLSDNAARIIRNFDMDKPGRQKMILHPAIVSAYRNQEVTSVPCDCGGCKDEEHQPGYEDYESIVNMLSKRYNGPQPCTIQVVKLAALQQIRIMDILNHIPSNPDEYANLPGSHPMFIPYVSLAYLQDSMANPKHPNACGTALCVAMMGFNKLAEPLPRIKGVISNLDNLWSSLYTFLIVERTDEEFLQLRNTLYNCSCTFENSEDGEKRKELHRRLRAGLIEEYGSDVPRNTTNFLSLVFSILTSVMEYTTNVSFAPFGTDQVVKSLLQWQRFFGGLTALVPIPPLLRMLGRPMRDSLIKFNAMKILVIEPIRAQLDEILDVITGKSNPDAKTLARVYSVFDPMAACLYQCVRPSFTEPVRHNQCLLNDSAMHALQLFSIMLYLIHEPAIFNELEGGATYAETLTKALASTSGCIIHSFDLAKVRRPNVLLHPAILPSYYLVRHRNPLIRRCDCGTCKDLEQQPGYDDYESIVKMLSRRLNGPEPMQIIRI</sequence>
<dbReference type="InParanoid" id="A0A409YU91"/>
<dbReference type="OrthoDB" id="2998255at2759"/>
<evidence type="ECO:0000313" key="1">
    <source>
        <dbReference type="EMBL" id="PPR06591.1"/>
    </source>
</evidence>
<protein>
    <submittedName>
        <fullName evidence="1">Uncharacterized protein</fullName>
    </submittedName>
</protein>
<comment type="caution">
    <text evidence="1">The sequence shown here is derived from an EMBL/GenBank/DDBJ whole genome shotgun (WGS) entry which is preliminary data.</text>
</comment>
<keyword evidence="2" id="KW-1185">Reference proteome</keyword>
<dbReference type="Proteomes" id="UP000284842">
    <property type="component" value="Unassembled WGS sequence"/>
</dbReference>
<gene>
    <name evidence="1" type="ORF">CVT24_001772</name>
</gene>
<evidence type="ECO:0000313" key="2">
    <source>
        <dbReference type="Proteomes" id="UP000284842"/>
    </source>
</evidence>
<dbReference type="EMBL" id="NHTK01000607">
    <property type="protein sequence ID" value="PPR06591.1"/>
    <property type="molecule type" value="Genomic_DNA"/>
</dbReference>
<reference evidence="1 2" key="1">
    <citation type="journal article" date="2018" name="Evol. Lett.">
        <title>Horizontal gene cluster transfer increased hallucinogenic mushroom diversity.</title>
        <authorList>
            <person name="Reynolds H.T."/>
            <person name="Vijayakumar V."/>
            <person name="Gluck-Thaler E."/>
            <person name="Korotkin H.B."/>
            <person name="Matheny P.B."/>
            <person name="Slot J.C."/>
        </authorList>
    </citation>
    <scope>NUCLEOTIDE SEQUENCE [LARGE SCALE GENOMIC DNA]</scope>
    <source>
        <strain evidence="1 2">2629</strain>
    </source>
</reference>
<dbReference type="STRING" id="181874.A0A409YU91"/>
<organism evidence="1 2">
    <name type="scientific">Panaeolus cyanescens</name>
    <dbReference type="NCBI Taxonomy" id="181874"/>
    <lineage>
        <taxon>Eukaryota</taxon>
        <taxon>Fungi</taxon>
        <taxon>Dikarya</taxon>
        <taxon>Basidiomycota</taxon>
        <taxon>Agaricomycotina</taxon>
        <taxon>Agaricomycetes</taxon>
        <taxon>Agaricomycetidae</taxon>
        <taxon>Agaricales</taxon>
        <taxon>Agaricineae</taxon>
        <taxon>Galeropsidaceae</taxon>
        <taxon>Panaeolus</taxon>
    </lineage>
</organism>
<accession>A0A409YU91</accession>
<proteinExistence type="predicted"/>